<reference evidence="9 10" key="1">
    <citation type="submission" date="2021-08" db="EMBL/GenBank/DDBJ databases">
        <title>The genome sequence of Chitinophaga sp. B61.</title>
        <authorList>
            <person name="Zhang X."/>
        </authorList>
    </citation>
    <scope>NUCLEOTIDE SEQUENCE [LARGE SCALE GENOMIC DNA]</scope>
    <source>
        <strain evidence="9 10">B61</strain>
    </source>
</reference>
<dbReference type="EMBL" id="JAICCF010000001">
    <property type="protein sequence ID" value="MBW8683222.1"/>
    <property type="molecule type" value="Genomic_DNA"/>
</dbReference>
<dbReference type="SUPFAM" id="SSF47384">
    <property type="entry name" value="Homodimeric domain of signal transducing histidine kinase"/>
    <property type="match status" value="1"/>
</dbReference>
<evidence type="ECO:0000313" key="9">
    <source>
        <dbReference type="EMBL" id="MBW8683222.1"/>
    </source>
</evidence>
<feature type="transmembrane region" description="Helical" evidence="7">
    <location>
        <begin position="217"/>
        <end position="237"/>
    </location>
</feature>
<dbReference type="InterPro" id="IPR003661">
    <property type="entry name" value="HisK_dim/P_dom"/>
</dbReference>
<keyword evidence="7" id="KW-0472">Membrane</keyword>
<evidence type="ECO:0000256" key="4">
    <source>
        <dbReference type="ARBA" id="ARBA00022679"/>
    </source>
</evidence>
<dbReference type="PROSITE" id="PS50109">
    <property type="entry name" value="HIS_KIN"/>
    <property type="match status" value="1"/>
</dbReference>
<gene>
    <name evidence="9" type="ORF">K1Y79_02650</name>
</gene>
<evidence type="ECO:0000256" key="5">
    <source>
        <dbReference type="ARBA" id="ARBA00022777"/>
    </source>
</evidence>
<dbReference type="Pfam" id="PF02518">
    <property type="entry name" value="HATPase_c"/>
    <property type="match status" value="1"/>
</dbReference>
<dbReference type="Proteomes" id="UP000812961">
    <property type="component" value="Unassembled WGS sequence"/>
</dbReference>
<comment type="catalytic activity">
    <reaction evidence="1">
        <text>ATP + protein L-histidine = ADP + protein N-phospho-L-histidine.</text>
        <dbReference type="EC" id="2.7.13.3"/>
    </reaction>
</comment>
<organism evidence="9 10">
    <name type="scientific">Chitinophaga rhizophila</name>
    <dbReference type="NCBI Taxonomy" id="2866212"/>
    <lineage>
        <taxon>Bacteria</taxon>
        <taxon>Pseudomonadati</taxon>
        <taxon>Bacteroidota</taxon>
        <taxon>Chitinophagia</taxon>
        <taxon>Chitinophagales</taxon>
        <taxon>Chitinophagaceae</taxon>
        <taxon>Chitinophaga</taxon>
    </lineage>
</organism>
<sequence>MKWLSAKYAYPLVIISVLVSILLQVTWLRQLFTAQRAQAEQQIEQIVINAARDNMYHSAKHVGITDTTLNPFLLGPEWGLIRRGFDGLKAPNMYKSFELADNSEDSTLIAFRFVFYHPKSTIARQKRRRYSSGLVPGFDSISVVHMHRLVSEQMAKMGIEKGFRYVLHDYTGTTPEKPAPAGGKYVSGRYTYNLDYLHQYQLIVESLNGYLWYQMRYHVISAVLLLLLTCAAFLFIIKLMRNQRLYADARVAFTSNMTHELKTPIATVSLALESITRYNLVQQPQQLEEYLAIGRHELQRLNLMIEKVLNLSREEDAAYPMNTMLYDVQTGLQDVVRSMELQLANAGAVCRLSLSPEPCFVNGDPVHLTNVFYNLMENAIKYAVQPLELEISCALVHDKVELHFKDNGPGIDRLYHDKIFDRFFRVPVSGDTHDVKGSGLGLNYVRNIIEHHQGTVTLKSEPGKGSDFIIYLPAAV</sequence>
<keyword evidence="10" id="KW-1185">Reference proteome</keyword>
<dbReference type="InterPro" id="IPR036097">
    <property type="entry name" value="HisK_dim/P_sf"/>
</dbReference>
<keyword evidence="4" id="KW-0808">Transferase</keyword>
<comment type="caution">
    <text evidence="9">The sequence shown here is derived from an EMBL/GenBank/DDBJ whole genome shotgun (WGS) entry which is preliminary data.</text>
</comment>
<evidence type="ECO:0000256" key="3">
    <source>
        <dbReference type="ARBA" id="ARBA00022553"/>
    </source>
</evidence>
<evidence type="ECO:0000313" key="10">
    <source>
        <dbReference type="Proteomes" id="UP000812961"/>
    </source>
</evidence>
<dbReference type="SMART" id="SM00387">
    <property type="entry name" value="HATPase_c"/>
    <property type="match status" value="1"/>
</dbReference>
<dbReference type="InterPro" id="IPR036890">
    <property type="entry name" value="HATPase_C_sf"/>
</dbReference>
<dbReference type="RefSeq" id="WP_220248451.1">
    <property type="nucleotide sequence ID" value="NZ_JAICCF010000001.1"/>
</dbReference>
<protein>
    <recommendedName>
        <fullName evidence="2">histidine kinase</fullName>
        <ecNumber evidence="2">2.7.13.3</ecNumber>
    </recommendedName>
</protein>
<accession>A0ABS7G945</accession>
<keyword evidence="7" id="KW-0812">Transmembrane</keyword>
<dbReference type="CDD" id="cd00075">
    <property type="entry name" value="HATPase"/>
    <property type="match status" value="1"/>
</dbReference>
<keyword evidence="3" id="KW-0597">Phosphoprotein</keyword>
<keyword evidence="5 9" id="KW-0418">Kinase</keyword>
<dbReference type="InterPro" id="IPR004358">
    <property type="entry name" value="Sig_transdc_His_kin-like_C"/>
</dbReference>
<dbReference type="PANTHER" id="PTHR45453">
    <property type="entry name" value="PHOSPHATE REGULON SENSOR PROTEIN PHOR"/>
    <property type="match status" value="1"/>
</dbReference>
<dbReference type="EC" id="2.7.13.3" evidence="2"/>
<keyword evidence="7" id="KW-1133">Transmembrane helix</keyword>
<dbReference type="InterPro" id="IPR003594">
    <property type="entry name" value="HATPase_dom"/>
</dbReference>
<dbReference type="Gene3D" id="3.30.565.10">
    <property type="entry name" value="Histidine kinase-like ATPase, C-terminal domain"/>
    <property type="match status" value="1"/>
</dbReference>
<dbReference type="InterPro" id="IPR050351">
    <property type="entry name" value="BphY/WalK/GraS-like"/>
</dbReference>
<dbReference type="Gene3D" id="1.10.287.130">
    <property type="match status" value="1"/>
</dbReference>
<dbReference type="GO" id="GO:0016301">
    <property type="term" value="F:kinase activity"/>
    <property type="evidence" value="ECO:0007669"/>
    <property type="project" value="UniProtKB-KW"/>
</dbReference>
<dbReference type="CDD" id="cd00082">
    <property type="entry name" value="HisKA"/>
    <property type="match status" value="1"/>
</dbReference>
<name>A0ABS7G945_9BACT</name>
<evidence type="ECO:0000256" key="1">
    <source>
        <dbReference type="ARBA" id="ARBA00000085"/>
    </source>
</evidence>
<proteinExistence type="predicted"/>
<dbReference type="SMART" id="SM00388">
    <property type="entry name" value="HisKA"/>
    <property type="match status" value="1"/>
</dbReference>
<evidence type="ECO:0000259" key="8">
    <source>
        <dbReference type="PROSITE" id="PS50109"/>
    </source>
</evidence>
<dbReference type="SUPFAM" id="SSF55874">
    <property type="entry name" value="ATPase domain of HSP90 chaperone/DNA topoisomerase II/histidine kinase"/>
    <property type="match status" value="1"/>
</dbReference>
<dbReference type="Pfam" id="PF00512">
    <property type="entry name" value="HisKA"/>
    <property type="match status" value="1"/>
</dbReference>
<evidence type="ECO:0000256" key="7">
    <source>
        <dbReference type="SAM" id="Phobius"/>
    </source>
</evidence>
<dbReference type="PRINTS" id="PR00344">
    <property type="entry name" value="BCTRLSENSOR"/>
</dbReference>
<keyword evidence="6" id="KW-0902">Two-component regulatory system</keyword>
<dbReference type="PANTHER" id="PTHR45453:SF1">
    <property type="entry name" value="PHOSPHATE REGULON SENSOR PROTEIN PHOR"/>
    <property type="match status" value="1"/>
</dbReference>
<evidence type="ECO:0000256" key="2">
    <source>
        <dbReference type="ARBA" id="ARBA00012438"/>
    </source>
</evidence>
<dbReference type="InterPro" id="IPR005467">
    <property type="entry name" value="His_kinase_dom"/>
</dbReference>
<evidence type="ECO:0000256" key="6">
    <source>
        <dbReference type="ARBA" id="ARBA00023012"/>
    </source>
</evidence>
<feature type="domain" description="Histidine kinase" evidence="8">
    <location>
        <begin position="256"/>
        <end position="476"/>
    </location>
</feature>